<dbReference type="InterPro" id="IPR032710">
    <property type="entry name" value="NTF2-like_dom_sf"/>
</dbReference>
<sequence>MTGTSAQNNPAAKRLDALLSRAEIHDLCMAYCRGVDRADAELIRSVFTPDASVSLGITEGSVEQFASDVTGFVTNNAQSLFHAVANEWIAVDGDRGVGELYVIAIVIADGQEAVTGGRYLDRYERRDGRWLIARRVFVTDWTSNRPATNAAVAIGRTDGADPVHALWESLQ</sequence>
<keyword evidence="3" id="KW-1185">Reference proteome</keyword>
<evidence type="ECO:0000313" key="3">
    <source>
        <dbReference type="Proteomes" id="UP001259803"/>
    </source>
</evidence>
<gene>
    <name evidence="2" type="ORF">RM533_07310</name>
</gene>
<feature type="domain" description="SnoaL-like" evidence="1">
    <location>
        <begin position="17"/>
        <end position="135"/>
    </location>
</feature>
<organism evidence="2 3">
    <name type="scientific">Croceicoccus esteveae</name>
    <dbReference type="NCBI Taxonomy" id="3075597"/>
    <lineage>
        <taxon>Bacteria</taxon>
        <taxon>Pseudomonadati</taxon>
        <taxon>Pseudomonadota</taxon>
        <taxon>Alphaproteobacteria</taxon>
        <taxon>Sphingomonadales</taxon>
        <taxon>Erythrobacteraceae</taxon>
        <taxon>Croceicoccus</taxon>
    </lineage>
</organism>
<accession>A0ABU2ZHB1</accession>
<reference evidence="2 3" key="1">
    <citation type="submission" date="2023-09" db="EMBL/GenBank/DDBJ databases">
        <authorList>
            <person name="Rey-Velasco X."/>
        </authorList>
    </citation>
    <scope>NUCLEOTIDE SEQUENCE [LARGE SCALE GENOMIC DNA]</scope>
    <source>
        <strain evidence="2 3">F390</strain>
    </source>
</reference>
<evidence type="ECO:0000313" key="2">
    <source>
        <dbReference type="EMBL" id="MDT0575992.1"/>
    </source>
</evidence>
<name>A0ABU2ZHB1_9SPHN</name>
<dbReference type="EMBL" id="JAVRHS010000004">
    <property type="protein sequence ID" value="MDT0575992.1"/>
    <property type="molecule type" value="Genomic_DNA"/>
</dbReference>
<dbReference type="Pfam" id="PF13577">
    <property type="entry name" value="SnoaL_4"/>
    <property type="match status" value="1"/>
</dbReference>
<protein>
    <submittedName>
        <fullName evidence="2">Nuclear transport factor 2 family protein</fullName>
    </submittedName>
</protein>
<proteinExistence type="predicted"/>
<dbReference type="Gene3D" id="3.10.450.50">
    <property type="match status" value="1"/>
</dbReference>
<evidence type="ECO:0000259" key="1">
    <source>
        <dbReference type="Pfam" id="PF13577"/>
    </source>
</evidence>
<dbReference type="RefSeq" id="WP_311340568.1">
    <property type="nucleotide sequence ID" value="NZ_JAVRHS010000004.1"/>
</dbReference>
<comment type="caution">
    <text evidence="2">The sequence shown here is derived from an EMBL/GenBank/DDBJ whole genome shotgun (WGS) entry which is preliminary data.</text>
</comment>
<dbReference type="Proteomes" id="UP001259803">
    <property type="component" value="Unassembled WGS sequence"/>
</dbReference>
<dbReference type="InterPro" id="IPR037401">
    <property type="entry name" value="SnoaL-like"/>
</dbReference>
<dbReference type="SUPFAM" id="SSF54427">
    <property type="entry name" value="NTF2-like"/>
    <property type="match status" value="1"/>
</dbReference>